<feature type="compositionally biased region" description="Acidic residues" evidence="1">
    <location>
        <begin position="1"/>
        <end position="11"/>
    </location>
</feature>
<organism evidence="2 3">
    <name type="scientific">Naumannella cuiyingiana</name>
    <dbReference type="NCBI Taxonomy" id="1347891"/>
    <lineage>
        <taxon>Bacteria</taxon>
        <taxon>Bacillati</taxon>
        <taxon>Actinomycetota</taxon>
        <taxon>Actinomycetes</taxon>
        <taxon>Propionibacteriales</taxon>
        <taxon>Propionibacteriaceae</taxon>
        <taxon>Naumannella</taxon>
    </lineage>
</organism>
<dbReference type="InterPro" id="IPR023869">
    <property type="entry name" value="tRNA_Adeno_NH3ase_assoc_put"/>
</dbReference>
<feature type="region of interest" description="Disordered" evidence="1">
    <location>
        <begin position="1"/>
        <end position="56"/>
    </location>
</feature>
<dbReference type="AlphaFoldDB" id="A0A7Z0D984"/>
<accession>A0A7Z0D984</accession>
<comment type="caution">
    <text evidence="2">The sequence shown here is derived from an EMBL/GenBank/DDBJ whole genome shotgun (WGS) entry which is preliminary data.</text>
</comment>
<keyword evidence="3" id="KW-1185">Reference proteome</keyword>
<dbReference type="Proteomes" id="UP000527616">
    <property type="component" value="Unassembled WGS sequence"/>
</dbReference>
<dbReference type="EMBL" id="JACBZS010000001">
    <property type="protein sequence ID" value="NYI71309.1"/>
    <property type="molecule type" value="Genomic_DNA"/>
</dbReference>
<sequence>MSDYDVDDYESFDLGRAGGSGTPSRREADAAAEDSDFDEDEDDELDDEPEDAEDDEIDLVLAVYREDGVAVARALPKELANDLEELIVQLRRLPGDAGAIGFVSLVGEVFVIVRVRGRMVQTLVSDAASATEWPIARDVADYLGESDIDEDEAEPLGDLGLLADVGISELDLEGFVAELDDDADSDEVVLDIADKLGVGREVRRVVDAEFA</sequence>
<proteinExistence type="predicted"/>
<gene>
    <name evidence="2" type="ORF">GGQ54_001869</name>
</gene>
<evidence type="ECO:0000256" key="1">
    <source>
        <dbReference type="SAM" id="MobiDB-lite"/>
    </source>
</evidence>
<feature type="compositionally biased region" description="Acidic residues" evidence="1">
    <location>
        <begin position="30"/>
        <end position="56"/>
    </location>
</feature>
<protein>
    <submittedName>
        <fullName evidence="2">Putative tRNA adenosine deaminase-associated protein</fullName>
    </submittedName>
</protein>
<dbReference type="RefSeq" id="WP_179445150.1">
    <property type="nucleotide sequence ID" value="NZ_JACBZS010000001.1"/>
</dbReference>
<name>A0A7Z0D984_9ACTN</name>
<reference evidence="2 3" key="1">
    <citation type="submission" date="2020-07" db="EMBL/GenBank/DDBJ databases">
        <title>Sequencing the genomes of 1000 actinobacteria strains.</title>
        <authorList>
            <person name="Klenk H.-P."/>
        </authorList>
    </citation>
    <scope>NUCLEOTIDE SEQUENCE [LARGE SCALE GENOMIC DNA]</scope>
    <source>
        <strain evidence="2 3">DSM 103164</strain>
    </source>
</reference>
<dbReference type="NCBIfam" id="TIGR03941">
    <property type="entry name" value="tRNA_deam_assoc"/>
    <property type="match status" value="1"/>
</dbReference>
<evidence type="ECO:0000313" key="3">
    <source>
        <dbReference type="Proteomes" id="UP000527616"/>
    </source>
</evidence>
<evidence type="ECO:0000313" key="2">
    <source>
        <dbReference type="EMBL" id="NYI71309.1"/>
    </source>
</evidence>